<reference evidence="3" key="1">
    <citation type="submission" date="2022-11" db="UniProtKB">
        <authorList>
            <consortium name="WormBaseParasite"/>
        </authorList>
    </citation>
    <scope>IDENTIFICATION</scope>
</reference>
<keyword evidence="2" id="KW-1185">Reference proteome</keyword>
<feature type="compositionally biased region" description="Low complexity" evidence="1">
    <location>
        <begin position="121"/>
        <end position="134"/>
    </location>
</feature>
<protein>
    <submittedName>
        <fullName evidence="3">Uncharacterized protein</fullName>
    </submittedName>
</protein>
<feature type="region of interest" description="Disordered" evidence="1">
    <location>
        <begin position="78"/>
        <end position="165"/>
    </location>
</feature>
<evidence type="ECO:0000313" key="2">
    <source>
        <dbReference type="Proteomes" id="UP000887577"/>
    </source>
</evidence>
<evidence type="ECO:0000313" key="3">
    <source>
        <dbReference type="WBParaSite" id="PSU_v2.g16336.t1"/>
    </source>
</evidence>
<evidence type="ECO:0000256" key="1">
    <source>
        <dbReference type="SAM" id="MobiDB-lite"/>
    </source>
</evidence>
<feature type="compositionally biased region" description="Polar residues" evidence="1">
    <location>
        <begin position="80"/>
        <end position="112"/>
    </location>
</feature>
<proteinExistence type="predicted"/>
<organism evidence="2 3">
    <name type="scientific">Panagrolaimus superbus</name>
    <dbReference type="NCBI Taxonomy" id="310955"/>
    <lineage>
        <taxon>Eukaryota</taxon>
        <taxon>Metazoa</taxon>
        <taxon>Ecdysozoa</taxon>
        <taxon>Nematoda</taxon>
        <taxon>Chromadorea</taxon>
        <taxon>Rhabditida</taxon>
        <taxon>Tylenchina</taxon>
        <taxon>Panagrolaimomorpha</taxon>
        <taxon>Panagrolaimoidea</taxon>
        <taxon>Panagrolaimidae</taxon>
        <taxon>Panagrolaimus</taxon>
    </lineage>
</organism>
<dbReference type="AlphaFoldDB" id="A0A914YAM6"/>
<feature type="region of interest" description="Disordered" evidence="1">
    <location>
        <begin position="237"/>
        <end position="290"/>
    </location>
</feature>
<sequence>MKTARELAAKSRESVRHFVEAHPDDLVTARSSTSLHSSTCNTAGLHHELETLVAVAQTFLQPTEVLPADVQRSVTEVHAPQQQLTQTPQSFDVRASSSAQNLGAAPSKQSLASVEGDVQTAAENSSAESHSHSNLNNGPSEDVVTARSPGPKTEREFNGFSRQLTPLKPAEAISMSYELTTARSECDTSSKDVETAREITESVRQLLASASSSYGDMSTAQTFAQPTEVLPADVQRSVTEVHAPQQQLAHTPQSFDVRASSSAQNLGAAPSKQSLASVEGDVQTAAETSTADITSLSRYHSIENIHPEIEQRDDDELPSTPEQLLALDRQKRDPSSYYYEVSLNKGPVDRAPRLRQVSSRYAVNELSNYAMDEPNQAYKLKTRTISSNLLPSTSSISNLGLRIVLSEYALENPDHAYKLKTDTLANEPPPASSVSNFGLRSVPSEYALGKQDHD</sequence>
<feature type="compositionally biased region" description="Polar residues" evidence="1">
    <location>
        <begin position="244"/>
        <end position="276"/>
    </location>
</feature>
<dbReference type="WBParaSite" id="PSU_v2.g16336.t1">
    <property type="protein sequence ID" value="PSU_v2.g16336.t1"/>
    <property type="gene ID" value="PSU_v2.g16336"/>
</dbReference>
<dbReference type="Proteomes" id="UP000887577">
    <property type="component" value="Unplaced"/>
</dbReference>
<accession>A0A914YAM6</accession>
<name>A0A914YAM6_9BILA</name>